<evidence type="ECO:0000313" key="2">
    <source>
        <dbReference type="Proteomes" id="UP001163823"/>
    </source>
</evidence>
<dbReference type="Proteomes" id="UP001163823">
    <property type="component" value="Chromosome 3"/>
</dbReference>
<reference evidence="1" key="1">
    <citation type="journal article" date="2023" name="Science">
        <title>Elucidation of the pathway for biosynthesis of saponin adjuvants from the soapbark tree.</title>
        <authorList>
            <person name="Reed J."/>
            <person name="Orme A."/>
            <person name="El-Demerdash A."/>
            <person name="Owen C."/>
            <person name="Martin L.B.B."/>
            <person name="Misra R.C."/>
            <person name="Kikuchi S."/>
            <person name="Rejzek M."/>
            <person name="Martin A.C."/>
            <person name="Harkess A."/>
            <person name="Leebens-Mack J."/>
            <person name="Louveau T."/>
            <person name="Stephenson M.J."/>
            <person name="Osbourn A."/>
        </authorList>
    </citation>
    <scope>NUCLEOTIDE SEQUENCE</scope>
    <source>
        <strain evidence="1">S10</strain>
    </source>
</reference>
<dbReference type="AlphaFoldDB" id="A0AAD7Q8M5"/>
<dbReference type="PANTHER" id="PTHR47122:SF5">
    <property type="entry name" value="TRF-LIKE 8"/>
    <property type="match status" value="1"/>
</dbReference>
<gene>
    <name evidence="1" type="ORF">O6P43_006651</name>
</gene>
<dbReference type="EMBL" id="JARAOO010000003">
    <property type="protein sequence ID" value="KAJ7976940.1"/>
    <property type="molecule type" value="Genomic_DNA"/>
</dbReference>
<dbReference type="PANTHER" id="PTHR47122">
    <property type="entry name" value="MYB-LIKE DNA-BINDING DOMAIN CONTAINING PROTEIN, EXPRESSED"/>
    <property type="match status" value="1"/>
</dbReference>
<sequence>MTEENINRMWTPSEVIKLVDGISEYGVGRWTDIKRDKWRNLLRSSFAKLSKKEVEQKQENTSRLLPNSVLHRVHELAKIHPYPRGYSSKKSCVGEVASPAVLTESKGVPISLGKRNVRRKKSP</sequence>
<dbReference type="SUPFAM" id="SSF46689">
    <property type="entry name" value="Homeodomain-like"/>
    <property type="match status" value="1"/>
</dbReference>
<dbReference type="InterPro" id="IPR009057">
    <property type="entry name" value="Homeodomain-like_sf"/>
</dbReference>
<dbReference type="KEGG" id="qsa:O6P43_006651"/>
<dbReference type="Gene3D" id="1.10.246.220">
    <property type="match status" value="1"/>
</dbReference>
<accession>A0AAD7Q8M5</accession>
<proteinExistence type="predicted"/>
<comment type="caution">
    <text evidence="1">The sequence shown here is derived from an EMBL/GenBank/DDBJ whole genome shotgun (WGS) entry which is preliminary data.</text>
</comment>
<dbReference type="CDD" id="cd11660">
    <property type="entry name" value="SANT_TRF"/>
    <property type="match status" value="1"/>
</dbReference>
<keyword evidence="2" id="KW-1185">Reference proteome</keyword>
<protein>
    <submittedName>
        <fullName evidence="1">Telomere repeat-binding protein 6</fullName>
    </submittedName>
</protein>
<evidence type="ECO:0000313" key="1">
    <source>
        <dbReference type="EMBL" id="KAJ7976940.1"/>
    </source>
</evidence>
<name>A0AAD7Q8M5_QUISA</name>
<organism evidence="1 2">
    <name type="scientific">Quillaja saponaria</name>
    <name type="common">Soap bark tree</name>
    <dbReference type="NCBI Taxonomy" id="32244"/>
    <lineage>
        <taxon>Eukaryota</taxon>
        <taxon>Viridiplantae</taxon>
        <taxon>Streptophyta</taxon>
        <taxon>Embryophyta</taxon>
        <taxon>Tracheophyta</taxon>
        <taxon>Spermatophyta</taxon>
        <taxon>Magnoliopsida</taxon>
        <taxon>eudicotyledons</taxon>
        <taxon>Gunneridae</taxon>
        <taxon>Pentapetalae</taxon>
        <taxon>rosids</taxon>
        <taxon>fabids</taxon>
        <taxon>Fabales</taxon>
        <taxon>Quillajaceae</taxon>
        <taxon>Quillaja</taxon>
    </lineage>
</organism>